<gene>
    <name evidence="2" type="ORF">F2P81_008374</name>
</gene>
<sequence>MFFSFASATARNRSESRGQQPVNPPQRSDAASDVNLHRRLETTAIKTGLRRTTPSRRRSVSPEGPQSEADQRRAAPCRPTAAPLGRVPLRIHLTVRESDHISDKGGKKARSLHFSLWRNTTR</sequence>
<dbReference type="EMBL" id="VEVO01000007">
    <property type="protein sequence ID" value="KAF0040139.1"/>
    <property type="molecule type" value="Genomic_DNA"/>
</dbReference>
<name>A0A6A4T5D2_SCOMX</name>
<reference evidence="2 3" key="1">
    <citation type="submission" date="2019-06" db="EMBL/GenBank/DDBJ databases">
        <title>Draft genomes of female and male turbot (Scophthalmus maximus).</title>
        <authorList>
            <person name="Xu H."/>
            <person name="Xu X.-W."/>
            <person name="Shao C."/>
            <person name="Chen S."/>
        </authorList>
    </citation>
    <scope>NUCLEOTIDE SEQUENCE [LARGE SCALE GENOMIC DNA]</scope>
    <source>
        <strain evidence="2">Ysfricsl-2016a</strain>
        <tissue evidence="2">Blood</tissue>
    </source>
</reference>
<feature type="compositionally biased region" description="Low complexity" evidence="1">
    <location>
        <begin position="74"/>
        <end position="83"/>
    </location>
</feature>
<evidence type="ECO:0000313" key="2">
    <source>
        <dbReference type="EMBL" id="KAF0040139.1"/>
    </source>
</evidence>
<dbReference type="Proteomes" id="UP000438429">
    <property type="component" value="Unassembled WGS sequence"/>
</dbReference>
<protein>
    <submittedName>
        <fullName evidence="2">Uncharacterized protein</fullName>
    </submittedName>
</protein>
<evidence type="ECO:0000256" key="1">
    <source>
        <dbReference type="SAM" id="MobiDB-lite"/>
    </source>
</evidence>
<evidence type="ECO:0000313" key="3">
    <source>
        <dbReference type="Proteomes" id="UP000438429"/>
    </source>
</evidence>
<comment type="caution">
    <text evidence="2">The sequence shown here is derived from an EMBL/GenBank/DDBJ whole genome shotgun (WGS) entry which is preliminary data.</text>
</comment>
<feature type="compositionally biased region" description="Polar residues" evidence="1">
    <location>
        <begin position="1"/>
        <end position="21"/>
    </location>
</feature>
<proteinExistence type="predicted"/>
<dbReference type="AlphaFoldDB" id="A0A6A4T5D2"/>
<organism evidence="2 3">
    <name type="scientific">Scophthalmus maximus</name>
    <name type="common">Turbot</name>
    <name type="synonym">Psetta maxima</name>
    <dbReference type="NCBI Taxonomy" id="52904"/>
    <lineage>
        <taxon>Eukaryota</taxon>
        <taxon>Metazoa</taxon>
        <taxon>Chordata</taxon>
        <taxon>Craniata</taxon>
        <taxon>Vertebrata</taxon>
        <taxon>Euteleostomi</taxon>
        <taxon>Actinopterygii</taxon>
        <taxon>Neopterygii</taxon>
        <taxon>Teleostei</taxon>
        <taxon>Neoteleostei</taxon>
        <taxon>Acanthomorphata</taxon>
        <taxon>Carangaria</taxon>
        <taxon>Pleuronectiformes</taxon>
        <taxon>Pleuronectoidei</taxon>
        <taxon>Scophthalmidae</taxon>
        <taxon>Scophthalmus</taxon>
    </lineage>
</organism>
<accession>A0A6A4T5D2</accession>
<feature type="region of interest" description="Disordered" evidence="1">
    <location>
        <begin position="1"/>
        <end position="86"/>
    </location>
</feature>